<dbReference type="InterPro" id="IPR001829">
    <property type="entry name" value="Pili_assmbl_chaperone_bac"/>
</dbReference>
<feature type="signal peptide" evidence="6">
    <location>
        <begin position="1"/>
        <end position="28"/>
    </location>
</feature>
<comment type="similarity">
    <text evidence="2">Belongs to the periplasmic pilus chaperone family.</text>
</comment>
<dbReference type="InterPro" id="IPR008962">
    <property type="entry name" value="PapD-like_sf"/>
</dbReference>
<organism evidence="9 10">
    <name type="scientific">Rahnella woolbedingensis</name>
    <dbReference type="NCBI Taxonomy" id="1510574"/>
    <lineage>
        <taxon>Bacteria</taxon>
        <taxon>Pseudomonadati</taxon>
        <taxon>Pseudomonadota</taxon>
        <taxon>Gammaproteobacteria</taxon>
        <taxon>Enterobacterales</taxon>
        <taxon>Yersiniaceae</taxon>
        <taxon>Rahnella</taxon>
    </lineage>
</organism>
<evidence type="ECO:0000256" key="1">
    <source>
        <dbReference type="ARBA" id="ARBA00004418"/>
    </source>
</evidence>
<comment type="subcellular location">
    <subcellularLocation>
        <location evidence="1">Periplasm</location>
    </subcellularLocation>
</comment>
<keyword evidence="4" id="KW-0574">Periplasm</keyword>
<keyword evidence="3 6" id="KW-0732">Signal</keyword>
<evidence type="ECO:0000256" key="5">
    <source>
        <dbReference type="ARBA" id="ARBA00023186"/>
    </source>
</evidence>
<comment type="caution">
    <text evidence="9">The sequence shown here is derived from an EMBL/GenBank/DDBJ whole genome shotgun (WGS) entry which is preliminary data.</text>
</comment>
<dbReference type="PANTHER" id="PTHR30251">
    <property type="entry name" value="PILUS ASSEMBLY CHAPERONE"/>
    <property type="match status" value="1"/>
</dbReference>
<dbReference type="SUPFAM" id="SSF49354">
    <property type="entry name" value="PapD-like"/>
    <property type="match status" value="1"/>
</dbReference>
<dbReference type="PRINTS" id="PR00969">
    <property type="entry name" value="CHAPERONPILI"/>
</dbReference>
<dbReference type="InterPro" id="IPR036316">
    <property type="entry name" value="Pili_assmbl_chap_C_dom_sf"/>
</dbReference>
<dbReference type="GO" id="GO:0071555">
    <property type="term" value="P:cell wall organization"/>
    <property type="evidence" value="ECO:0007669"/>
    <property type="project" value="InterPro"/>
</dbReference>
<evidence type="ECO:0000259" key="7">
    <source>
        <dbReference type="Pfam" id="PF00345"/>
    </source>
</evidence>
<evidence type="ECO:0000259" key="8">
    <source>
        <dbReference type="Pfam" id="PF02753"/>
    </source>
</evidence>
<protein>
    <submittedName>
        <fullName evidence="9">Molecular chaperone</fullName>
    </submittedName>
</protein>
<evidence type="ECO:0000256" key="4">
    <source>
        <dbReference type="ARBA" id="ARBA00022764"/>
    </source>
</evidence>
<dbReference type="Proteomes" id="UP000284908">
    <property type="component" value="Unassembled WGS sequence"/>
</dbReference>
<feature type="chain" id="PRO_5019415281" evidence="6">
    <location>
        <begin position="29"/>
        <end position="244"/>
    </location>
</feature>
<feature type="domain" description="Pili assembly chaperone N-terminal" evidence="7">
    <location>
        <begin position="30"/>
        <end position="146"/>
    </location>
</feature>
<dbReference type="PANTHER" id="PTHR30251:SF2">
    <property type="entry name" value="FIMBRIAL CHAPERONE YADV-RELATED"/>
    <property type="match status" value="1"/>
</dbReference>
<dbReference type="InterPro" id="IPR013783">
    <property type="entry name" value="Ig-like_fold"/>
</dbReference>
<proteinExistence type="inferred from homology"/>
<dbReference type="EMBL" id="RAHH01000015">
    <property type="protein sequence ID" value="RJT43383.1"/>
    <property type="molecule type" value="Genomic_DNA"/>
</dbReference>
<gene>
    <name evidence="9" type="ORF">D6C13_13935</name>
</gene>
<dbReference type="Pfam" id="PF00345">
    <property type="entry name" value="PapD_N"/>
    <property type="match status" value="1"/>
</dbReference>
<dbReference type="InterPro" id="IPR050643">
    <property type="entry name" value="Periplasmic_pilus_chap"/>
</dbReference>
<name>A0A419N7H6_9GAMM</name>
<dbReference type="GO" id="GO:0030288">
    <property type="term" value="C:outer membrane-bounded periplasmic space"/>
    <property type="evidence" value="ECO:0007669"/>
    <property type="project" value="InterPro"/>
</dbReference>
<dbReference type="Pfam" id="PF02753">
    <property type="entry name" value="PapD_C"/>
    <property type="match status" value="1"/>
</dbReference>
<keyword evidence="5" id="KW-0143">Chaperone</keyword>
<evidence type="ECO:0000256" key="3">
    <source>
        <dbReference type="ARBA" id="ARBA00022729"/>
    </source>
</evidence>
<sequence length="244" mass="26628">MKLMKMMVPVLMSTILAAPLLLSATANAAVRPALTRIVALESDKETPVKLLNDDKAHDYLVQSWIEDLQGSDKNIPIVLTPPLFKISAGREGKLRMVILPGKIPQDRESVYWLWIQEIPPVSKAAGNQLQLAIRTRLKIFVRPSTLKGQPADTIGKLTWQVSHEGGKSWLIANNPTPYYASFSELTLTAGGKKMAVEGKTTMAAAKGETRYALPSGVSGNGTLNYSVINDFGGETPVQHQTMTF</sequence>
<dbReference type="RefSeq" id="WP_120133330.1">
    <property type="nucleotide sequence ID" value="NZ_RAHH01000015.1"/>
</dbReference>
<dbReference type="AlphaFoldDB" id="A0A419N7H6"/>
<dbReference type="Gene3D" id="2.60.40.10">
    <property type="entry name" value="Immunoglobulins"/>
    <property type="match status" value="2"/>
</dbReference>
<accession>A0A419N7H6</accession>
<reference evidence="9 10" key="1">
    <citation type="submission" date="2018-09" db="EMBL/GenBank/DDBJ databases">
        <authorList>
            <person name="Le Fleche-Mateos A."/>
        </authorList>
    </citation>
    <scope>NUCLEOTIDE SEQUENCE [LARGE SCALE GENOMIC DNA]</scope>
    <source>
        <strain evidence="9 10">DSM 27399</strain>
    </source>
</reference>
<dbReference type="OrthoDB" id="6580829at2"/>
<dbReference type="SUPFAM" id="SSF49584">
    <property type="entry name" value="Periplasmic chaperone C-domain"/>
    <property type="match status" value="1"/>
</dbReference>
<evidence type="ECO:0000256" key="2">
    <source>
        <dbReference type="ARBA" id="ARBA00007399"/>
    </source>
</evidence>
<dbReference type="InterPro" id="IPR016147">
    <property type="entry name" value="Pili_assmbl_chaperone_N"/>
</dbReference>
<dbReference type="InterPro" id="IPR016148">
    <property type="entry name" value="Pili_assmbl_chaperone_C"/>
</dbReference>
<keyword evidence="10" id="KW-1185">Reference proteome</keyword>
<evidence type="ECO:0000256" key="6">
    <source>
        <dbReference type="SAM" id="SignalP"/>
    </source>
</evidence>
<evidence type="ECO:0000313" key="9">
    <source>
        <dbReference type="EMBL" id="RJT43383.1"/>
    </source>
</evidence>
<feature type="domain" description="Pili assembly chaperone C-terminal" evidence="8">
    <location>
        <begin position="173"/>
        <end position="235"/>
    </location>
</feature>
<evidence type="ECO:0000313" key="10">
    <source>
        <dbReference type="Proteomes" id="UP000284908"/>
    </source>
</evidence>